<gene>
    <name evidence="7" type="ORF">FHQ07_02540</name>
</gene>
<dbReference type="PANTHER" id="PTHR43047:SF9">
    <property type="entry name" value="HISTIDINE KINASE"/>
    <property type="match status" value="1"/>
</dbReference>
<evidence type="ECO:0000256" key="3">
    <source>
        <dbReference type="ARBA" id="ARBA00022553"/>
    </source>
</evidence>
<dbReference type="KEGG" id="thes:FHQ07_02540"/>
<dbReference type="AlphaFoldDB" id="A0A5B7ZNS0"/>
<evidence type="ECO:0000256" key="4">
    <source>
        <dbReference type="ARBA" id="ARBA00022679"/>
    </source>
</evidence>
<keyword evidence="8" id="KW-1185">Reference proteome</keyword>
<dbReference type="SUPFAM" id="SSF47384">
    <property type="entry name" value="Homodimeric domain of signal transducing histidine kinase"/>
    <property type="match status" value="1"/>
</dbReference>
<organism evidence="7 8">
    <name type="scientific">Thermomonas aquatica</name>
    <dbReference type="NCBI Taxonomy" id="2202149"/>
    <lineage>
        <taxon>Bacteria</taxon>
        <taxon>Pseudomonadati</taxon>
        <taxon>Pseudomonadota</taxon>
        <taxon>Gammaproteobacteria</taxon>
        <taxon>Lysobacterales</taxon>
        <taxon>Lysobacteraceae</taxon>
        <taxon>Thermomonas</taxon>
    </lineage>
</organism>
<proteinExistence type="predicted"/>
<dbReference type="SUPFAM" id="SSF52172">
    <property type="entry name" value="CheY-like"/>
    <property type="match status" value="1"/>
</dbReference>
<reference evidence="7 8" key="1">
    <citation type="submission" date="2019-06" db="EMBL/GenBank/DDBJ databases">
        <title>Thermomonas aquatica sp. nov., isolated from an industrial wastewater treatment plant.</title>
        <authorList>
            <person name="Jeon J.H."/>
            <person name="Park D.-S."/>
        </authorList>
    </citation>
    <scope>NUCLEOTIDE SEQUENCE [LARGE SCALE GENOMIC DNA]</scope>
    <source>
        <strain evidence="7 8">SY21</strain>
    </source>
</reference>
<sequence>MDAIQQLALASGIAIGGLSGAVVSAILQRRAQAREARRLAGLLASGSSPSADAAHPLSPLLAAISQRMTALHGAHDEHDAQRRQLSADMVRLMHQTDGAMRAKDRFLAAISHDLRQPLQSMDLALERLRREALPAQAGDVGQLQAGMRTLTDVLDSLLLLSQLDAGALRAQAAPCELQDLFAEVLAAQAEAAQRAGVALLAHAGRQAVYTDPGMLAGLLGRLIDNAIKASPRGGRVLLAARRHGGEIRIEVRDGGVGIAPIHQPRVFDEFFQVGNPERDHRKGFGLGLPIVSRLAALLGTRVELRSRLHAGSCFWLPLPRASVLQRPPRAVLLDADAAQRDALAAMLGSWGYAVHAEAAVDAACARIGGGVGAVDAVLCAIDADDDPAWALIRAAASRQAQAARIVLCSAPGPALLELAARHGAQALSRPPAPSKLRSLLAQRPLQALRGAA</sequence>
<dbReference type="SUPFAM" id="SSF55874">
    <property type="entry name" value="ATPase domain of HSP90 chaperone/DNA topoisomerase II/histidine kinase"/>
    <property type="match status" value="1"/>
</dbReference>
<dbReference type="GO" id="GO:0009927">
    <property type="term" value="F:histidine phosphotransfer kinase activity"/>
    <property type="evidence" value="ECO:0007669"/>
    <property type="project" value="TreeGrafter"/>
</dbReference>
<dbReference type="Pfam" id="PF02518">
    <property type="entry name" value="HATPase_c"/>
    <property type="match status" value="1"/>
</dbReference>
<dbReference type="Proteomes" id="UP000308149">
    <property type="component" value="Chromosome"/>
</dbReference>
<dbReference type="InterPro" id="IPR003661">
    <property type="entry name" value="HisK_dim/P_dom"/>
</dbReference>
<dbReference type="GO" id="GO:0000155">
    <property type="term" value="F:phosphorelay sensor kinase activity"/>
    <property type="evidence" value="ECO:0007669"/>
    <property type="project" value="InterPro"/>
</dbReference>
<evidence type="ECO:0000313" key="7">
    <source>
        <dbReference type="EMBL" id="QDA56275.1"/>
    </source>
</evidence>
<dbReference type="OrthoDB" id="2521613at2"/>
<protein>
    <recommendedName>
        <fullName evidence="2">histidine kinase</fullName>
        <ecNumber evidence="2">2.7.13.3</ecNumber>
    </recommendedName>
</protein>
<dbReference type="Gene3D" id="3.30.565.10">
    <property type="entry name" value="Histidine kinase-like ATPase, C-terminal domain"/>
    <property type="match status" value="1"/>
</dbReference>
<dbReference type="PANTHER" id="PTHR43047">
    <property type="entry name" value="TWO-COMPONENT HISTIDINE PROTEIN KINASE"/>
    <property type="match status" value="1"/>
</dbReference>
<dbReference type="RefSeq" id="WP_139715203.1">
    <property type="nucleotide sequence ID" value="NZ_CP040871.1"/>
</dbReference>
<dbReference type="InterPro" id="IPR036097">
    <property type="entry name" value="HisK_dim/P_sf"/>
</dbReference>
<dbReference type="InterPro" id="IPR005467">
    <property type="entry name" value="His_kinase_dom"/>
</dbReference>
<dbReference type="Pfam" id="PF00512">
    <property type="entry name" value="HisKA"/>
    <property type="match status" value="1"/>
</dbReference>
<keyword evidence="5 7" id="KW-0418">Kinase</keyword>
<dbReference type="CDD" id="cd00082">
    <property type="entry name" value="HisKA"/>
    <property type="match status" value="1"/>
</dbReference>
<dbReference type="InterPro" id="IPR003594">
    <property type="entry name" value="HATPase_dom"/>
</dbReference>
<dbReference type="InterPro" id="IPR011006">
    <property type="entry name" value="CheY-like_superfamily"/>
</dbReference>
<evidence type="ECO:0000313" key="8">
    <source>
        <dbReference type="Proteomes" id="UP000308149"/>
    </source>
</evidence>
<comment type="catalytic activity">
    <reaction evidence="1">
        <text>ATP + protein L-histidine = ADP + protein N-phospho-L-histidine.</text>
        <dbReference type="EC" id="2.7.13.3"/>
    </reaction>
</comment>
<dbReference type="Gene3D" id="3.40.50.2300">
    <property type="match status" value="1"/>
</dbReference>
<keyword evidence="3" id="KW-0597">Phosphoprotein</keyword>
<dbReference type="EMBL" id="CP040871">
    <property type="protein sequence ID" value="QDA56275.1"/>
    <property type="molecule type" value="Genomic_DNA"/>
</dbReference>
<evidence type="ECO:0000256" key="2">
    <source>
        <dbReference type="ARBA" id="ARBA00012438"/>
    </source>
</evidence>
<dbReference type="EC" id="2.7.13.3" evidence="2"/>
<evidence type="ECO:0000256" key="5">
    <source>
        <dbReference type="ARBA" id="ARBA00022777"/>
    </source>
</evidence>
<dbReference type="PRINTS" id="PR00344">
    <property type="entry name" value="BCTRLSENSOR"/>
</dbReference>
<dbReference type="PROSITE" id="PS50109">
    <property type="entry name" value="HIS_KIN"/>
    <property type="match status" value="1"/>
</dbReference>
<evidence type="ECO:0000256" key="1">
    <source>
        <dbReference type="ARBA" id="ARBA00000085"/>
    </source>
</evidence>
<accession>A0A5B7ZNS0</accession>
<keyword evidence="4" id="KW-0808">Transferase</keyword>
<dbReference type="SMART" id="SM00387">
    <property type="entry name" value="HATPase_c"/>
    <property type="match status" value="1"/>
</dbReference>
<dbReference type="InterPro" id="IPR036890">
    <property type="entry name" value="HATPase_C_sf"/>
</dbReference>
<name>A0A5B7ZNS0_9GAMM</name>
<dbReference type="SMART" id="SM00388">
    <property type="entry name" value="HisKA"/>
    <property type="match status" value="1"/>
</dbReference>
<dbReference type="InterPro" id="IPR004358">
    <property type="entry name" value="Sig_transdc_His_kin-like_C"/>
</dbReference>
<feature type="domain" description="Histidine kinase" evidence="6">
    <location>
        <begin position="109"/>
        <end position="322"/>
    </location>
</feature>
<dbReference type="Gene3D" id="1.10.287.130">
    <property type="match status" value="1"/>
</dbReference>
<dbReference type="GO" id="GO:0005886">
    <property type="term" value="C:plasma membrane"/>
    <property type="evidence" value="ECO:0007669"/>
    <property type="project" value="TreeGrafter"/>
</dbReference>
<evidence type="ECO:0000259" key="6">
    <source>
        <dbReference type="PROSITE" id="PS50109"/>
    </source>
</evidence>